<comment type="caution">
    <text evidence="2">The sequence shown here is derived from an EMBL/GenBank/DDBJ whole genome shotgun (WGS) entry which is preliminary data.</text>
</comment>
<proteinExistence type="predicted"/>
<dbReference type="EMBL" id="JAVRES010000373">
    <property type="protein sequence ID" value="MDT0440923.1"/>
    <property type="molecule type" value="Genomic_DNA"/>
</dbReference>
<gene>
    <name evidence="2" type="ORF">RM877_40475</name>
</gene>
<evidence type="ECO:0000259" key="1">
    <source>
        <dbReference type="Pfam" id="PF18080"/>
    </source>
</evidence>
<reference evidence="3" key="1">
    <citation type="submission" date="2023-07" db="EMBL/GenBank/DDBJ databases">
        <title>30 novel species of actinomycetes from the DSMZ collection.</title>
        <authorList>
            <person name="Nouioui I."/>
        </authorList>
    </citation>
    <scope>NUCLEOTIDE SEQUENCE [LARGE SCALE GENOMIC DNA]</scope>
    <source>
        <strain evidence="3">DSM 41981</strain>
    </source>
</reference>
<evidence type="ECO:0000313" key="2">
    <source>
        <dbReference type="EMBL" id="MDT0440923.1"/>
    </source>
</evidence>
<organism evidence="2 3">
    <name type="scientific">Streptomyces doudnae</name>
    <dbReference type="NCBI Taxonomy" id="3075536"/>
    <lineage>
        <taxon>Bacteria</taxon>
        <taxon>Bacillati</taxon>
        <taxon>Actinomycetota</taxon>
        <taxon>Actinomycetes</taxon>
        <taxon>Kitasatosporales</taxon>
        <taxon>Streptomycetaceae</taxon>
        <taxon>Streptomyces</taxon>
    </lineage>
</organism>
<accession>A0ABD5F1X1</accession>
<dbReference type="AlphaFoldDB" id="A0ABD5F1X1"/>
<dbReference type="Pfam" id="PF18080">
    <property type="entry name" value="Gal_mutarotas_3"/>
    <property type="match status" value="1"/>
</dbReference>
<dbReference type="Proteomes" id="UP001183535">
    <property type="component" value="Unassembled WGS sequence"/>
</dbReference>
<protein>
    <recommendedName>
        <fullName evidence="1">Galactose mutarotase-like fold domain-containing protein</fullName>
    </recommendedName>
</protein>
<feature type="non-terminal residue" evidence="2">
    <location>
        <position position="1"/>
    </location>
</feature>
<evidence type="ECO:0000313" key="3">
    <source>
        <dbReference type="Proteomes" id="UP001183535"/>
    </source>
</evidence>
<keyword evidence="3" id="KW-1185">Reference proteome</keyword>
<name>A0ABD5F1X1_9ACTN</name>
<feature type="domain" description="Galactose mutarotase-like fold" evidence="1">
    <location>
        <begin position="1"/>
        <end position="135"/>
    </location>
</feature>
<feature type="non-terminal residue" evidence="2">
    <location>
        <position position="135"/>
    </location>
</feature>
<sequence length="135" mass="13692">LNGTAHPVKLKGAPKVSATAARYTLAFDGLPGVELDASLTVSGRTTTFKVTAVRDTPAFRVGTIDIPGHDLISVGSTEPGAATAFTTLDPDSTRTADVFAKVTGATKPDPAPLGATYALLNTSSLAAAVESNSSY</sequence>
<dbReference type="InterPro" id="IPR040633">
    <property type="entry name" value="Gal_mutarotas_3"/>
</dbReference>
<dbReference type="Gene3D" id="2.70.98.10">
    <property type="match status" value="1"/>
</dbReference>
<dbReference type="InterPro" id="IPR014718">
    <property type="entry name" value="GH-type_carb-bd"/>
</dbReference>